<keyword evidence="2" id="KW-1185">Reference proteome</keyword>
<reference evidence="2" key="1">
    <citation type="submission" date="2016-10" db="EMBL/GenBank/DDBJ databases">
        <authorList>
            <person name="Varghese N."/>
            <person name="Submissions S."/>
        </authorList>
    </citation>
    <scope>NUCLEOTIDE SEQUENCE [LARGE SCALE GENOMIC DNA]</scope>
    <source>
        <strain evidence="2">DSM 9751</strain>
    </source>
</reference>
<sequence length="131" mass="14121">MNCGLNLTTNWAIDSNNTTLQEVWADSWKEGGVTVQVAVSGSVLSVTCASRAEPTNSHDLLKFQTGNNDDCSAAELCPSVSDCGDYLYVKSRDLEVHVKLEAEGLVVDIYDENDESLDTASILYGDILEAA</sequence>
<gene>
    <name evidence="1" type="ORF">SAMN05216178_6858</name>
</gene>
<organism evidence="1 2">
    <name type="scientific">Pseudomonas saponiphila</name>
    <dbReference type="NCBI Taxonomy" id="556534"/>
    <lineage>
        <taxon>Bacteria</taxon>
        <taxon>Pseudomonadati</taxon>
        <taxon>Pseudomonadota</taxon>
        <taxon>Gammaproteobacteria</taxon>
        <taxon>Pseudomonadales</taxon>
        <taxon>Pseudomonadaceae</taxon>
        <taxon>Pseudomonas</taxon>
    </lineage>
</organism>
<dbReference type="RefSeq" id="WP_092320826.1">
    <property type="nucleotide sequence ID" value="NZ_FNTJ01000003.1"/>
</dbReference>
<proteinExistence type="predicted"/>
<dbReference type="Proteomes" id="UP000198982">
    <property type="component" value="Unassembled WGS sequence"/>
</dbReference>
<name>A0A1H4ZWW6_9PSED</name>
<dbReference type="AlphaFoldDB" id="A0A1H4ZWW6"/>
<evidence type="ECO:0000313" key="1">
    <source>
        <dbReference type="EMBL" id="SED34178.1"/>
    </source>
</evidence>
<evidence type="ECO:0000313" key="2">
    <source>
        <dbReference type="Proteomes" id="UP000198982"/>
    </source>
</evidence>
<dbReference type="EMBL" id="FNTJ01000003">
    <property type="protein sequence ID" value="SED34178.1"/>
    <property type="molecule type" value="Genomic_DNA"/>
</dbReference>
<accession>A0A1H4ZWW6</accession>
<protein>
    <submittedName>
        <fullName evidence="1">Uncharacterized protein</fullName>
    </submittedName>
</protein>